<dbReference type="PANTHER" id="PTHR35936">
    <property type="entry name" value="MEMBRANE-BOUND LYTIC MUREIN TRANSGLYCOSYLASE F"/>
    <property type="match status" value="1"/>
</dbReference>
<dbReference type="SMART" id="SM00062">
    <property type="entry name" value="PBPb"/>
    <property type="match status" value="1"/>
</dbReference>
<dbReference type="Proteomes" id="UP000095256">
    <property type="component" value="Unassembled WGS sequence"/>
</dbReference>
<evidence type="ECO:0000256" key="1">
    <source>
        <dbReference type="ARBA" id="ARBA00022729"/>
    </source>
</evidence>
<reference evidence="4 5" key="1">
    <citation type="submission" date="2016-09" db="EMBL/GenBank/DDBJ databases">
        <authorList>
            <person name="Capua I."/>
            <person name="De Benedictis P."/>
            <person name="Joannis T."/>
            <person name="Lombin L.H."/>
            <person name="Cattoli G."/>
        </authorList>
    </citation>
    <scope>NUCLEOTIDE SEQUENCE [LARGE SCALE GENOMIC DNA]</scope>
    <source>
        <strain evidence="4 5">LMG 25899</strain>
    </source>
</reference>
<name>A0A1E5KSC9_9ENTE</name>
<dbReference type="RefSeq" id="WP_069700089.1">
    <property type="nucleotide sequence ID" value="NZ_JAGGMA010000006.1"/>
</dbReference>
<keyword evidence="1 2" id="KW-0732">Signal</keyword>
<protein>
    <submittedName>
        <fullName evidence="4">Amino acid ABC transporter substrate-binding protein</fullName>
    </submittedName>
</protein>
<dbReference type="Gene3D" id="3.40.190.10">
    <property type="entry name" value="Periplasmic binding protein-like II"/>
    <property type="match status" value="2"/>
</dbReference>
<gene>
    <name evidence="4" type="ORF">BCR26_06110</name>
</gene>
<evidence type="ECO:0000313" key="4">
    <source>
        <dbReference type="EMBL" id="OEH80802.1"/>
    </source>
</evidence>
<feature type="chain" id="PRO_5038336932" evidence="2">
    <location>
        <begin position="28"/>
        <end position="281"/>
    </location>
</feature>
<dbReference type="AlphaFoldDB" id="A0A1E5KSC9"/>
<sequence length="281" mass="30823">MKKMKLTIIMLIGIMLLVGCGSSSKSASSQNDAKDKQTVDTLKTIKEKGTLVVGTSADFSPFEFKTLVDGKDTFVGSDIEMVKAIAEKLDVKVEFMDMQFDAVLVALQQGKVDIAVSGISATTERQKKFDFSIPYYNPPQKVVINKKNKDVLTSIESLKGKKVGAQKGSIQEGVVESQISDAQIVSIPRVPNLIVELNQGSIDGLVLEETIAESYINQNSELMFADIELKSSEDEAFAIAMPKGDTNLKKELDSILKEMIEKGKIDQFVKEAMELADKKNQ</sequence>
<evidence type="ECO:0000313" key="5">
    <source>
        <dbReference type="Proteomes" id="UP000095256"/>
    </source>
</evidence>
<proteinExistence type="predicted"/>
<dbReference type="PANTHER" id="PTHR35936:SF17">
    <property type="entry name" value="ARGININE-BINDING EXTRACELLULAR PROTEIN ARTP"/>
    <property type="match status" value="1"/>
</dbReference>
<evidence type="ECO:0000259" key="3">
    <source>
        <dbReference type="SMART" id="SM00062"/>
    </source>
</evidence>
<feature type="domain" description="Solute-binding protein family 3/N-terminal" evidence="3">
    <location>
        <begin position="50"/>
        <end position="272"/>
    </location>
</feature>
<dbReference type="EMBL" id="MIEK01000078">
    <property type="protein sequence ID" value="OEH80802.1"/>
    <property type="molecule type" value="Genomic_DNA"/>
</dbReference>
<dbReference type="Pfam" id="PF00497">
    <property type="entry name" value="SBP_bac_3"/>
    <property type="match status" value="1"/>
</dbReference>
<dbReference type="STRING" id="762845.BCR26_06110"/>
<dbReference type="InterPro" id="IPR001638">
    <property type="entry name" value="Solute-binding_3/MltF_N"/>
</dbReference>
<organism evidence="4 5">
    <name type="scientific">Enterococcus rivorum</name>
    <dbReference type="NCBI Taxonomy" id="762845"/>
    <lineage>
        <taxon>Bacteria</taxon>
        <taxon>Bacillati</taxon>
        <taxon>Bacillota</taxon>
        <taxon>Bacilli</taxon>
        <taxon>Lactobacillales</taxon>
        <taxon>Enterococcaceae</taxon>
        <taxon>Enterococcus</taxon>
    </lineage>
</organism>
<dbReference type="OrthoDB" id="9774451at2"/>
<comment type="caution">
    <text evidence="4">The sequence shown here is derived from an EMBL/GenBank/DDBJ whole genome shotgun (WGS) entry which is preliminary data.</text>
</comment>
<evidence type="ECO:0000256" key="2">
    <source>
        <dbReference type="SAM" id="SignalP"/>
    </source>
</evidence>
<feature type="signal peptide" evidence="2">
    <location>
        <begin position="1"/>
        <end position="27"/>
    </location>
</feature>
<dbReference type="SUPFAM" id="SSF53850">
    <property type="entry name" value="Periplasmic binding protein-like II"/>
    <property type="match status" value="1"/>
</dbReference>
<accession>A0A1E5KSC9</accession>
<keyword evidence="5" id="KW-1185">Reference proteome</keyword>
<dbReference type="PROSITE" id="PS51257">
    <property type="entry name" value="PROKAR_LIPOPROTEIN"/>
    <property type="match status" value="1"/>
</dbReference>